<evidence type="ECO:0000313" key="3">
    <source>
        <dbReference type="EMBL" id="CAG9329708.1"/>
    </source>
</evidence>
<reference evidence="3" key="1">
    <citation type="submission" date="2021-09" db="EMBL/GenBank/DDBJ databases">
        <authorList>
            <consortium name="AG Swart"/>
            <person name="Singh M."/>
            <person name="Singh A."/>
            <person name="Seah K."/>
            <person name="Emmerich C."/>
        </authorList>
    </citation>
    <scope>NUCLEOTIDE SEQUENCE</scope>
    <source>
        <strain evidence="3">ATCC30299</strain>
    </source>
</reference>
<keyword evidence="4" id="KW-1185">Reference proteome</keyword>
<feature type="region of interest" description="Disordered" evidence="1">
    <location>
        <begin position="1"/>
        <end position="34"/>
    </location>
</feature>
<evidence type="ECO:0000256" key="1">
    <source>
        <dbReference type="SAM" id="MobiDB-lite"/>
    </source>
</evidence>
<feature type="transmembrane region" description="Helical" evidence="2">
    <location>
        <begin position="179"/>
        <end position="197"/>
    </location>
</feature>
<keyword evidence="2" id="KW-0472">Membrane</keyword>
<feature type="transmembrane region" description="Helical" evidence="2">
    <location>
        <begin position="56"/>
        <end position="82"/>
    </location>
</feature>
<proteinExistence type="predicted"/>
<organism evidence="3 4">
    <name type="scientific">Blepharisma stoltei</name>
    <dbReference type="NCBI Taxonomy" id="1481888"/>
    <lineage>
        <taxon>Eukaryota</taxon>
        <taxon>Sar</taxon>
        <taxon>Alveolata</taxon>
        <taxon>Ciliophora</taxon>
        <taxon>Postciliodesmatophora</taxon>
        <taxon>Heterotrichea</taxon>
        <taxon>Heterotrichida</taxon>
        <taxon>Blepharismidae</taxon>
        <taxon>Blepharisma</taxon>
    </lineage>
</organism>
<gene>
    <name evidence="3" type="ORF">BSTOLATCC_MIC49329</name>
</gene>
<accession>A0AAU9K6W6</accession>
<feature type="transmembrane region" description="Helical" evidence="2">
    <location>
        <begin position="152"/>
        <end position="172"/>
    </location>
</feature>
<dbReference type="EMBL" id="CAJZBQ010000048">
    <property type="protein sequence ID" value="CAG9329708.1"/>
    <property type="molecule type" value="Genomic_DNA"/>
</dbReference>
<keyword evidence="2" id="KW-1133">Transmembrane helix</keyword>
<evidence type="ECO:0000256" key="2">
    <source>
        <dbReference type="SAM" id="Phobius"/>
    </source>
</evidence>
<sequence>MNAKYEEQIDEVEETESIIKTESESQPKEKPSKQTVVKPIRKLTAKEVSKMKIKELVSFVWSVCLTFVCQLCIISLVGGLLLISDTLKSALQGWLSILVCLGALLSLYCTIPYAAKQLKKSPADIGILSALCIVKLGLFAAILANYPIFLTFVPIINLLAVFQTIAFFVWINKSFSTDTIIVIITMVCLILAFLGTAEDWNDIYYVLATEIIMWTVSVFLTKNLALISQWKNPHIKSGDYIFACAVLESEIITKPIFLIINGAKK</sequence>
<dbReference type="Proteomes" id="UP001162131">
    <property type="component" value="Unassembled WGS sequence"/>
</dbReference>
<feature type="compositionally biased region" description="Basic and acidic residues" evidence="1">
    <location>
        <begin position="17"/>
        <end position="32"/>
    </location>
</feature>
<feature type="transmembrane region" description="Helical" evidence="2">
    <location>
        <begin position="94"/>
        <end position="115"/>
    </location>
</feature>
<dbReference type="SUPFAM" id="SSF103473">
    <property type="entry name" value="MFS general substrate transporter"/>
    <property type="match status" value="1"/>
</dbReference>
<feature type="transmembrane region" description="Helical" evidence="2">
    <location>
        <begin position="203"/>
        <end position="221"/>
    </location>
</feature>
<name>A0AAU9K6W6_9CILI</name>
<comment type="caution">
    <text evidence="3">The sequence shown here is derived from an EMBL/GenBank/DDBJ whole genome shotgun (WGS) entry which is preliminary data.</text>
</comment>
<dbReference type="InterPro" id="IPR036259">
    <property type="entry name" value="MFS_trans_sf"/>
</dbReference>
<evidence type="ECO:0000313" key="4">
    <source>
        <dbReference type="Proteomes" id="UP001162131"/>
    </source>
</evidence>
<dbReference type="AlphaFoldDB" id="A0AAU9K6W6"/>
<keyword evidence="2" id="KW-0812">Transmembrane</keyword>
<protein>
    <submittedName>
        <fullName evidence="3">Uncharacterized protein</fullName>
    </submittedName>
</protein>
<feature type="transmembrane region" description="Helical" evidence="2">
    <location>
        <begin position="127"/>
        <end position="146"/>
    </location>
</feature>